<reference evidence="2 3" key="1">
    <citation type="submission" date="2019-08" db="EMBL/GenBank/DDBJ databases">
        <authorList>
            <person name="Vazquez-Campos X."/>
        </authorList>
    </citation>
    <scope>NUCLEOTIDE SEQUENCE [LARGE SCALE GENOMIC DNA]</scope>
    <source>
        <strain evidence="2">LFW-283_2</strain>
    </source>
</reference>
<gene>
    <name evidence="2" type="ORF">LFW2832_00888</name>
</gene>
<evidence type="ECO:0000313" key="3">
    <source>
        <dbReference type="Proteomes" id="UP000789941"/>
    </source>
</evidence>
<sequence>MKSTEEKLDDDGFEEIESKPESSGQQSGGGNRPDFRIVQTDRDKDGNVVYSNIGGMWKNISKNGKTFYTMRIGQLKLLVFPNERK</sequence>
<organism evidence="2 3">
    <name type="scientific">Candidatus Bilamarchaeum dharawalense</name>
    <dbReference type="NCBI Taxonomy" id="2885759"/>
    <lineage>
        <taxon>Archaea</taxon>
        <taxon>Candidatus Micrarchaeota</taxon>
        <taxon>Candidatus Micrarchaeia</taxon>
        <taxon>Candidatus Anstonellales</taxon>
        <taxon>Candidatus Bilamarchaeaceae</taxon>
        <taxon>Candidatus Bilamarchaeum</taxon>
    </lineage>
</organism>
<evidence type="ECO:0000256" key="1">
    <source>
        <dbReference type="SAM" id="MobiDB-lite"/>
    </source>
</evidence>
<evidence type="ECO:0000313" key="2">
    <source>
        <dbReference type="EMBL" id="VVC04338.1"/>
    </source>
</evidence>
<dbReference type="Proteomes" id="UP000789941">
    <property type="component" value="Unassembled WGS sequence"/>
</dbReference>
<accession>A0A5E4LTA8</accession>
<protein>
    <submittedName>
        <fullName evidence="2">Uncharacterized protein</fullName>
    </submittedName>
</protein>
<dbReference type="EMBL" id="CABMJJ010000009">
    <property type="protein sequence ID" value="VVC04338.1"/>
    <property type="molecule type" value="Genomic_DNA"/>
</dbReference>
<comment type="caution">
    <text evidence="2">The sequence shown here is derived from an EMBL/GenBank/DDBJ whole genome shotgun (WGS) entry which is preliminary data.</text>
</comment>
<name>A0A5E4LTA8_9ARCH</name>
<feature type="compositionally biased region" description="Basic and acidic residues" evidence="1">
    <location>
        <begin position="33"/>
        <end position="43"/>
    </location>
</feature>
<feature type="region of interest" description="Disordered" evidence="1">
    <location>
        <begin position="1"/>
        <end position="43"/>
    </location>
</feature>
<proteinExistence type="predicted"/>
<dbReference type="AlphaFoldDB" id="A0A5E4LTA8"/>